<evidence type="ECO:0000259" key="4">
    <source>
        <dbReference type="PROSITE" id="PS50887"/>
    </source>
</evidence>
<evidence type="ECO:0000313" key="6">
    <source>
        <dbReference type="Proteomes" id="UP000830055"/>
    </source>
</evidence>
<dbReference type="NCBIfam" id="TIGR00254">
    <property type="entry name" value="GGDEF"/>
    <property type="match status" value="1"/>
</dbReference>
<keyword evidence="1" id="KW-0175">Coiled coil</keyword>
<dbReference type="NCBIfam" id="TIGR00229">
    <property type="entry name" value="sensory_box"/>
    <property type="match status" value="1"/>
</dbReference>
<dbReference type="SMART" id="SM00267">
    <property type="entry name" value="GGDEF"/>
    <property type="match status" value="1"/>
</dbReference>
<dbReference type="InterPro" id="IPR001633">
    <property type="entry name" value="EAL_dom"/>
</dbReference>
<evidence type="ECO:0000256" key="1">
    <source>
        <dbReference type="SAM" id="Coils"/>
    </source>
</evidence>
<proteinExistence type="predicted"/>
<dbReference type="InterPro" id="IPR000160">
    <property type="entry name" value="GGDEF_dom"/>
</dbReference>
<evidence type="ECO:0000259" key="3">
    <source>
        <dbReference type="PROSITE" id="PS50883"/>
    </source>
</evidence>
<protein>
    <recommendedName>
        <fullName evidence="7">EAL domain-containing protein</fullName>
    </recommendedName>
</protein>
<feature type="transmembrane region" description="Helical" evidence="2">
    <location>
        <begin position="84"/>
        <end position="107"/>
    </location>
</feature>
<dbReference type="CDD" id="cd01948">
    <property type="entry name" value="EAL"/>
    <property type="match status" value="1"/>
</dbReference>
<dbReference type="SUPFAM" id="SSF141868">
    <property type="entry name" value="EAL domain-like"/>
    <property type="match status" value="1"/>
</dbReference>
<evidence type="ECO:0000256" key="2">
    <source>
        <dbReference type="SAM" id="Phobius"/>
    </source>
</evidence>
<reference evidence="5 6" key="1">
    <citation type="submission" date="2022-01" db="EMBL/GenBank/DDBJ databases">
        <title>Desulfofustis limnae sp. nov., a novel mesophilic sulfate-reducing bacterium isolated from marsh soil.</title>
        <authorList>
            <person name="Watanabe M."/>
            <person name="Takahashi A."/>
            <person name="Kojima H."/>
            <person name="Fukui M."/>
        </authorList>
    </citation>
    <scope>NUCLEOTIDE SEQUENCE [LARGE SCALE GENOMIC DNA]</scope>
    <source>
        <strain evidence="5 6">PPLL</strain>
    </source>
</reference>
<feature type="domain" description="EAL" evidence="3">
    <location>
        <begin position="510"/>
        <end position="764"/>
    </location>
</feature>
<dbReference type="EMBL" id="AP025516">
    <property type="protein sequence ID" value="BDD86525.1"/>
    <property type="molecule type" value="Genomic_DNA"/>
</dbReference>
<sequence>MNSQTAEIDANIEQERIDNLYRRSKTASITLLLISTVYVLLIAKSFPLAHLITWYLVLVIVLAGRLVAAHWYESARNRRHSLTFWLYLFRFGVFVAGATVGSLNLFFFSQESLSFLLLAIIFPFGIIVGAVTILLDFLAFFLYVSTLMGPVIFQTSIAGDQLFGGIGALTFILVLFFLKFSKEYNNNFVTTSRLRFENKALLKNLEEERNQLNNRLGRIMNDSSIEIFVFNARTLRCLQVNRGAIENLGYTKEEFAALHLPDIFVNLDLHSFSRLIQPLYGGREVVIHKGENRRKDKSSYPVEARLQLSKQDDPPIVVATVQNISERIEWEKKLIFQANFDQLTGLRNRHYIQAYMHSVFTRARRQQRKVALLFMDLDNFKNINDTLGHDVGDELLRQTARRILTLLRESDIAARTGGDEFTVLLENLHEVSNAELVAGKLVKEFRHPFKVNGHEVYTTISLGISIYPDDGSTLDQLMKYADMAMYQAKNNGRNNYCFFSHEMRRSSEEQMMISTHLRHAIAREELSLYYQPKIDIDRSKIIGAEALLRWHSKDLGSISPEIFIPLAEQSGLINDLGNWVLQTACQEAMEWEKRYGEKLHVSVNISPQQFRTGILFEAVENALSLSGLPPERLELEITESLLLQDSDEPLALLRALHENRIRLALDDFGTGYSSLSYLRRFPLQVLKIDRSFISGLTVDQSSCALVDAIIAMAHSLELELVAEGVENENELTFLRQRGVEIIQGYFFSPPLPVEKFRTLLSEKEETPQVQSP</sequence>
<feature type="coiled-coil region" evidence="1">
    <location>
        <begin position="195"/>
        <end position="222"/>
    </location>
</feature>
<keyword evidence="2" id="KW-1133">Transmembrane helix</keyword>
<dbReference type="PANTHER" id="PTHR44757">
    <property type="entry name" value="DIGUANYLATE CYCLASE DGCP"/>
    <property type="match status" value="1"/>
</dbReference>
<dbReference type="Proteomes" id="UP000830055">
    <property type="component" value="Chromosome"/>
</dbReference>
<feature type="transmembrane region" description="Helical" evidence="2">
    <location>
        <begin position="26"/>
        <end position="46"/>
    </location>
</feature>
<dbReference type="InterPro" id="IPR052155">
    <property type="entry name" value="Biofilm_reg_signaling"/>
</dbReference>
<dbReference type="CDD" id="cd01949">
    <property type="entry name" value="GGDEF"/>
    <property type="match status" value="1"/>
</dbReference>
<dbReference type="InterPro" id="IPR043128">
    <property type="entry name" value="Rev_trsase/Diguanyl_cyclase"/>
</dbReference>
<dbReference type="RefSeq" id="WP_284153610.1">
    <property type="nucleotide sequence ID" value="NZ_AP025516.1"/>
</dbReference>
<keyword evidence="2" id="KW-0472">Membrane</keyword>
<feature type="domain" description="GGDEF" evidence="4">
    <location>
        <begin position="368"/>
        <end position="501"/>
    </location>
</feature>
<dbReference type="Pfam" id="PF13426">
    <property type="entry name" value="PAS_9"/>
    <property type="match status" value="1"/>
</dbReference>
<dbReference type="Gene3D" id="3.20.20.450">
    <property type="entry name" value="EAL domain"/>
    <property type="match status" value="1"/>
</dbReference>
<evidence type="ECO:0000313" key="5">
    <source>
        <dbReference type="EMBL" id="BDD86525.1"/>
    </source>
</evidence>
<evidence type="ECO:0008006" key="7">
    <source>
        <dbReference type="Google" id="ProtNLM"/>
    </source>
</evidence>
<keyword evidence="2" id="KW-0812">Transmembrane</keyword>
<dbReference type="Gene3D" id="3.30.450.20">
    <property type="entry name" value="PAS domain"/>
    <property type="match status" value="1"/>
</dbReference>
<dbReference type="Gene3D" id="3.30.70.270">
    <property type="match status" value="1"/>
</dbReference>
<dbReference type="Pfam" id="PF00990">
    <property type="entry name" value="GGDEF"/>
    <property type="match status" value="1"/>
</dbReference>
<dbReference type="InterPro" id="IPR000014">
    <property type="entry name" value="PAS"/>
</dbReference>
<gene>
    <name evidence="5" type="ORF">DPPLL_08900</name>
</gene>
<dbReference type="PANTHER" id="PTHR44757:SF2">
    <property type="entry name" value="BIOFILM ARCHITECTURE MAINTENANCE PROTEIN MBAA"/>
    <property type="match status" value="1"/>
</dbReference>
<dbReference type="SMART" id="SM00052">
    <property type="entry name" value="EAL"/>
    <property type="match status" value="1"/>
</dbReference>
<dbReference type="Pfam" id="PF00563">
    <property type="entry name" value="EAL"/>
    <property type="match status" value="1"/>
</dbReference>
<dbReference type="InterPro" id="IPR029787">
    <property type="entry name" value="Nucleotide_cyclase"/>
</dbReference>
<dbReference type="SUPFAM" id="SSF55073">
    <property type="entry name" value="Nucleotide cyclase"/>
    <property type="match status" value="1"/>
</dbReference>
<dbReference type="CDD" id="cd00130">
    <property type="entry name" value="PAS"/>
    <property type="match status" value="1"/>
</dbReference>
<dbReference type="PROSITE" id="PS50887">
    <property type="entry name" value="GGDEF"/>
    <property type="match status" value="1"/>
</dbReference>
<feature type="transmembrane region" description="Helical" evidence="2">
    <location>
        <begin position="113"/>
        <end position="145"/>
    </location>
</feature>
<dbReference type="InterPro" id="IPR035965">
    <property type="entry name" value="PAS-like_dom_sf"/>
</dbReference>
<accession>A0ABM7W6G9</accession>
<name>A0ABM7W6G9_9BACT</name>
<organism evidence="5 6">
    <name type="scientific">Desulfofustis limnaeus</name>
    <dbReference type="NCBI Taxonomy" id="2740163"/>
    <lineage>
        <taxon>Bacteria</taxon>
        <taxon>Pseudomonadati</taxon>
        <taxon>Thermodesulfobacteriota</taxon>
        <taxon>Desulfobulbia</taxon>
        <taxon>Desulfobulbales</taxon>
        <taxon>Desulfocapsaceae</taxon>
        <taxon>Desulfofustis</taxon>
    </lineage>
</organism>
<dbReference type="PROSITE" id="PS50883">
    <property type="entry name" value="EAL"/>
    <property type="match status" value="1"/>
</dbReference>
<feature type="transmembrane region" description="Helical" evidence="2">
    <location>
        <begin position="157"/>
        <end position="178"/>
    </location>
</feature>
<dbReference type="InterPro" id="IPR035919">
    <property type="entry name" value="EAL_sf"/>
</dbReference>
<dbReference type="SUPFAM" id="SSF55785">
    <property type="entry name" value="PYP-like sensor domain (PAS domain)"/>
    <property type="match status" value="1"/>
</dbReference>
<feature type="transmembrane region" description="Helical" evidence="2">
    <location>
        <begin position="52"/>
        <end position="72"/>
    </location>
</feature>
<keyword evidence="6" id="KW-1185">Reference proteome</keyword>